<keyword evidence="1" id="KW-0812">Transmembrane</keyword>
<keyword evidence="1" id="KW-0472">Membrane</keyword>
<dbReference type="InterPro" id="IPR025646">
    <property type="entry name" value="DUF4350"/>
</dbReference>
<reference evidence="3 4" key="1">
    <citation type="submission" date="2022-01" db="EMBL/GenBank/DDBJ databases">
        <title>Flavihumibacter sp. nov., isolated from sediment of a river.</title>
        <authorList>
            <person name="Liu H."/>
        </authorList>
    </citation>
    <scope>NUCLEOTIDE SEQUENCE [LARGE SCALE GENOMIC DNA]</scope>
    <source>
        <strain evidence="3 4">RY-1</strain>
    </source>
</reference>
<keyword evidence="1" id="KW-1133">Transmembrane helix</keyword>
<organism evidence="3 4">
    <name type="scientific">Flavihumibacter fluminis</name>
    <dbReference type="NCBI Taxonomy" id="2909236"/>
    <lineage>
        <taxon>Bacteria</taxon>
        <taxon>Pseudomonadati</taxon>
        <taxon>Bacteroidota</taxon>
        <taxon>Chitinophagia</taxon>
        <taxon>Chitinophagales</taxon>
        <taxon>Chitinophagaceae</taxon>
        <taxon>Flavihumibacter</taxon>
    </lineage>
</organism>
<comment type="caution">
    <text evidence="3">The sequence shown here is derived from an EMBL/GenBank/DDBJ whole genome shotgun (WGS) entry which is preliminary data.</text>
</comment>
<evidence type="ECO:0000313" key="4">
    <source>
        <dbReference type="Proteomes" id="UP001200145"/>
    </source>
</evidence>
<name>A0ABS9BCT1_9BACT</name>
<sequence>MKLIGLDKMMLLLITCCLVGCAGCDSKFINPRISLWHQDKIPYGTWYAYNSLFTYFPEAEDIFIIKESPAVGIGGSSVDWEESTETNDSTVTEELQPELYLVVSPRFLPTDAEKEDLLRFVRKGNHLVIAAIEFDDSFLDSIGVQKVYGQPMISSTDTVLYTLRASVLDTYQTYGYPGEIIPYHFTVDTSSGWEVLGTVQSGAPNCIRMQLDSGSITLHSNPLQLTNFFLLHKDNHRYWSDLLSGLPHSYSFIWWDDYFRTPKTETDNFSSMGVFMKYPALKWALYTILLLLVVLLFSEIKRRRKIIPVLTPPENSSLDFVKTIGRLYYQHKDNSDLAIKMETHLMEFIRQHYHIQGNLPEDQLVRQLSLKSGVASELLTSLFYEFRMIEEHGTVSDEDLLRMNDLIEQFHIKRS</sequence>
<dbReference type="EMBL" id="JAKEVY010000001">
    <property type="protein sequence ID" value="MCF1713487.1"/>
    <property type="molecule type" value="Genomic_DNA"/>
</dbReference>
<gene>
    <name evidence="3" type="ORF">L0U88_02450</name>
</gene>
<accession>A0ABS9BCT1</accession>
<evidence type="ECO:0000313" key="3">
    <source>
        <dbReference type="EMBL" id="MCF1713487.1"/>
    </source>
</evidence>
<feature type="domain" description="DUF4350" evidence="2">
    <location>
        <begin position="95"/>
        <end position="243"/>
    </location>
</feature>
<evidence type="ECO:0000256" key="1">
    <source>
        <dbReference type="SAM" id="Phobius"/>
    </source>
</evidence>
<dbReference type="Proteomes" id="UP001200145">
    <property type="component" value="Unassembled WGS sequence"/>
</dbReference>
<keyword evidence="4" id="KW-1185">Reference proteome</keyword>
<protein>
    <submittedName>
        <fullName evidence="3">DUF4350 domain-containing protein</fullName>
    </submittedName>
</protein>
<dbReference type="RefSeq" id="WP_234864017.1">
    <property type="nucleotide sequence ID" value="NZ_JAKEVY010000001.1"/>
</dbReference>
<dbReference type="Pfam" id="PF14258">
    <property type="entry name" value="DUF4350"/>
    <property type="match status" value="1"/>
</dbReference>
<proteinExistence type="predicted"/>
<evidence type="ECO:0000259" key="2">
    <source>
        <dbReference type="Pfam" id="PF14258"/>
    </source>
</evidence>
<feature type="transmembrane region" description="Helical" evidence="1">
    <location>
        <begin position="280"/>
        <end position="297"/>
    </location>
</feature>